<dbReference type="Gene3D" id="3.40.50.2000">
    <property type="entry name" value="Glycogen Phosphorylase B"/>
    <property type="match status" value="1"/>
</dbReference>
<evidence type="ECO:0000313" key="4">
    <source>
        <dbReference type="Proteomes" id="UP000001192"/>
    </source>
</evidence>
<gene>
    <name evidence="3" type="ordered locus">Bphy_3925</name>
</gene>
<dbReference type="EMBL" id="CP001044">
    <property type="protein sequence ID" value="ACC73052.1"/>
    <property type="molecule type" value="Genomic_DNA"/>
</dbReference>
<dbReference type="GO" id="GO:0008713">
    <property type="term" value="F:ADP-heptose-lipopolysaccharide heptosyltransferase activity"/>
    <property type="evidence" value="ECO:0007669"/>
    <property type="project" value="TreeGrafter"/>
</dbReference>
<evidence type="ECO:0000256" key="2">
    <source>
        <dbReference type="ARBA" id="ARBA00022679"/>
    </source>
</evidence>
<dbReference type="STRING" id="391038.Bphy_3925"/>
<dbReference type="AlphaFoldDB" id="B2JNV1"/>
<dbReference type="GO" id="GO:0009244">
    <property type="term" value="P:lipopolysaccharide core region biosynthetic process"/>
    <property type="evidence" value="ECO:0007669"/>
    <property type="project" value="TreeGrafter"/>
</dbReference>
<evidence type="ECO:0008006" key="5">
    <source>
        <dbReference type="Google" id="ProtNLM"/>
    </source>
</evidence>
<accession>B2JNV1</accession>
<dbReference type="InterPro" id="IPR051199">
    <property type="entry name" value="LPS_LOS_Heptosyltrfase"/>
</dbReference>
<evidence type="ECO:0000313" key="3">
    <source>
        <dbReference type="EMBL" id="ACC73052.1"/>
    </source>
</evidence>
<keyword evidence="1" id="KW-0328">Glycosyltransferase</keyword>
<dbReference type="HOGENOM" id="CLU_070752_0_0_4"/>
<dbReference type="PANTHER" id="PTHR30160">
    <property type="entry name" value="TETRAACYLDISACCHARIDE 4'-KINASE-RELATED"/>
    <property type="match status" value="1"/>
</dbReference>
<keyword evidence="4" id="KW-1185">Reference proteome</keyword>
<name>B2JNV1_PARP8</name>
<dbReference type="eggNOG" id="COG0859">
    <property type="taxonomic scope" value="Bacteria"/>
</dbReference>
<dbReference type="KEGG" id="bph:Bphy_3925"/>
<sequence length="319" mass="35466">MRSDHNTSVGSASFIETTAMQHANEPVMSVAVTSSPALGDSLLLMIVARNLQLSGKRVTVFGGHMHTLREWFPGMDVRPAMSGDDTDTLLRQFDTVIQLHADRPVPRLDQRHPAAIVLEHLCRAPSPEAIAARLTHFCRESLHMPHARMDNGLSVPAGLIHRKHALRVAIHPTASTADKCWLAPRFVRLARQLKSNGFDPHFIVTDEERADWEYVQNYGIGLPRLGSLDNVAAWLVECGWFIGNDSGIGHLASCLRVPTLSLFMRKGIARTWRPGWGAGKVLVGGGWLPTGRLKERCWKYALSVKQVLRAFEQLRREAA</sequence>
<keyword evidence="2" id="KW-0808">Transferase</keyword>
<evidence type="ECO:0000256" key="1">
    <source>
        <dbReference type="ARBA" id="ARBA00022676"/>
    </source>
</evidence>
<organism evidence="3 4">
    <name type="scientific">Paraburkholderia phymatum (strain DSM 17167 / CIP 108236 / LMG 21445 / STM815)</name>
    <name type="common">Burkholderia phymatum</name>
    <dbReference type="NCBI Taxonomy" id="391038"/>
    <lineage>
        <taxon>Bacteria</taxon>
        <taxon>Pseudomonadati</taxon>
        <taxon>Pseudomonadota</taxon>
        <taxon>Betaproteobacteria</taxon>
        <taxon>Burkholderiales</taxon>
        <taxon>Burkholderiaceae</taxon>
        <taxon>Paraburkholderia</taxon>
    </lineage>
</organism>
<proteinExistence type="predicted"/>
<dbReference type="Pfam" id="PF01075">
    <property type="entry name" value="Glyco_transf_9"/>
    <property type="match status" value="1"/>
</dbReference>
<dbReference type="InterPro" id="IPR002201">
    <property type="entry name" value="Glyco_trans_9"/>
</dbReference>
<dbReference type="PANTHER" id="PTHR30160:SF1">
    <property type="entry name" value="LIPOPOLYSACCHARIDE 1,2-N-ACETYLGLUCOSAMINETRANSFERASE-RELATED"/>
    <property type="match status" value="1"/>
</dbReference>
<dbReference type="Proteomes" id="UP000001192">
    <property type="component" value="Chromosome 2"/>
</dbReference>
<dbReference type="GO" id="GO:0005829">
    <property type="term" value="C:cytosol"/>
    <property type="evidence" value="ECO:0007669"/>
    <property type="project" value="TreeGrafter"/>
</dbReference>
<reference evidence="4" key="1">
    <citation type="journal article" date="2014" name="Stand. Genomic Sci.">
        <title>Complete genome sequence of Burkholderia phymatum STM815(T), a broad host range and efficient nitrogen-fixing symbiont of Mimosa species.</title>
        <authorList>
            <person name="Moulin L."/>
            <person name="Klonowska A."/>
            <person name="Caroline B."/>
            <person name="Booth K."/>
            <person name="Vriezen J.A."/>
            <person name="Melkonian R."/>
            <person name="James E.K."/>
            <person name="Young J.P."/>
            <person name="Bena G."/>
            <person name="Hauser L."/>
            <person name="Land M."/>
            <person name="Kyrpides N."/>
            <person name="Bruce D."/>
            <person name="Chain P."/>
            <person name="Copeland A."/>
            <person name="Pitluck S."/>
            <person name="Woyke T."/>
            <person name="Lizotte-Waniewski M."/>
            <person name="Bristow J."/>
            <person name="Riley M."/>
        </authorList>
    </citation>
    <scope>NUCLEOTIDE SEQUENCE [LARGE SCALE GENOMIC DNA]</scope>
    <source>
        <strain evidence="4">DSM 17167 / CIP 108236 / LMG 21445 / STM815</strain>
    </source>
</reference>
<dbReference type="SUPFAM" id="SSF53756">
    <property type="entry name" value="UDP-Glycosyltransferase/glycogen phosphorylase"/>
    <property type="match status" value="1"/>
</dbReference>
<protein>
    <recommendedName>
        <fullName evidence="5">Glycosyl transferase family 9</fullName>
    </recommendedName>
</protein>